<protein>
    <submittedName>
        <fullName evidence="1">Uncharacterized protein</fullName>
    </submittedName>
</protein>
<proteinExistence type="predicted"/>
<name>A0ABV0UP25_9TELE</name>
<gene>
    <name evidence="1" type="ORF">ILYODFUR_037038</name>
</gene>
<sequence>MYFNGMFMIDQLKSKTSIRPSPRSGRREKFRPPSLSRSFWRNLGFPDKTGNISRSSRVGMPGEAVRVESNIHQEDLSSCFDCSAAAPQDASGDAAESFLSIQKTCTGSNSLDPSQQFCESKNLVHCCMTRTKELLLLNPRFSNQSEPSFLHPRIIS</sequence>
<keyword evidence="2" id="KW-1185">Reference proteome</keyword>
<evidence type="ECO:0000313" key="2">
    <source>
        <dbReference type="Proteomes" id="UP001482620"/>
    </source>
</evidence>
<comment type="caution">
    <text evidence="1">The sequence shown here is derived from an EMBL/GenBank/DDBJ whole genome shotgun (WGS) entry which is preliminary data.</text>
</comment>
<dbReference type="Proteomes" id="UP001482620">
    <property type="component" value="Unassembled WGS sequence"/>
</dbReference>
<organism evidence="1 2">
    <name type="scientific">Ilyodon furcidens</name>
    <name type="common">goldbreast splitfin</name>
    <dbReference type="NCBI Taxonomy" id="33524"/>
    <lineage>
        <taxon>Eukaryota</taxon>
        <taxon>Metazoa</taxon>
        <taxon>Chordata</taxon>
        <taxon>Craniata</taxon>
        <taxon>Vertebrata</taxon>
        <taxon>Euteleostomi</taxon>
        <taxon>Actinopterygii</taxon>
        <taxon>Neopterygii</taxon>
        <taxon>Teleostei</taxon>
        <taxon>Neoteleostei</taxon>
        <taxon>Acanthomorphata</taxon>
        <taxon>Ovalentaria</taxon>
        <taxon>Atherinomorphae</taxon>
        <taxon>Cyprinodontiformes</taxon>
        <taxon>Goodeidae</taxon>
        <taxon>Ilyodon</taxon>
    </lineage>
</organism>
<reference evidence="1 2" key="1">
    <citation type="submission" date="2021-06" db="EMBL/GenBank/DDBJ databases">
        <authorList>
            <person name="Palmer J.M."/>
        </authorList>
    </citation>
    <scope>NUCLEOTIDE SEQUENCE [LARGE SCALE GENOMIC DNA]</scope>
    <source>
        <strain evidence="2">if_2019</strain>
        <tissue evidence="1">Muscle</tissue>
    </source>
</reference>
<accession>A0ABV0UP25</accession>
<dbReference type="EMBL" id="JAHRIQ010077400">
    <property type="protein sequence ID" value="MEQ2246312.1"/>
    <property type="molecule type" value="Genomic_DNA"/>
</dbReference>
<evidence type="ECO:0000313" key="1">
    <source>
        <dbReference type="EMBL" id="MEQ2246312.1"/>
    </source>
</evidence>